<organism evidence="2 3">
    <name type="scientific">Acorus gramineus</name>
    <name type="common">Dwarf sweet flag</name>
    <dbReference type="NCBI Taxonomy" id="55184"/>
    <lineage>
        <taxon>Eukaryota</taxon>
        <taxon>Viridiplantae</taxon>
        <taxon>Streptophyta</taxon>
        <taxon>Embryophyta</taxon>
        <taxon>Tracheophyta</taxon>
        <taxon>Spermatophyta</taxon>
        <taxon>Magnoliopsida</taxon>
        <taxon>Liliopsida</taxon>
        <taxon>Acoraceae</taxon>
        <taxon>Acorus</taxon>
    </lineage>
</organism>
<evidence type="ECO:0000313" key="3">
    <source>
        <dbReference type="Proteomes" id="UP001179952"/>
    </source>
</evidence>
<proteinExistence type="predicted"/>
<sequence>MQAVDVNRSRHHLHSLSEGDPRRARRVHVFGAKPHWMSFSGGREEIVLVVVISDDDYDDPHFAFADLSDALLPWLESFVP</sequence>
<accession>A0AAV9AJB1</accession>
<reference evidence="2" key="2">
    <citation type="submission" date="2023-06" db="EMBL/GenBank/DDBJ databases">
        <authorList>
            <person name="Ma L."/>
            <person name="Liu K.-W."/>
            <person name="Li Z."/>
            <person name="Hsiao Y.-Y."/>
            <person name="Qi Y."/>
            <person name="Fu T."/>
            <person name="Tang G."/>
            <person name="Zhang D."/>
            <person name="Sun W.-H."/>
            <person name="Liu D.-K."/>
            <person name="Li Y."/>
            <person name="Chen G.-Z."/>
            <person name="Liu X.-D."/>
            <person name="Liao X.-Y."/>
            <person name="Jiang Y.-T."/>
            <person name="Yu X."/>
            <person name="Hao Y."/>
            <person name="Huang J."/>
            <person name="Zhao X.-W."/>
            <person name="Ke S."/>
            <person name="Chen Y.-Y."/>
            <person name="Wu W.-L."/>
            <person name="Hsu J.-L."/>
            <person name="Lin Y.-F."/>
            <person name="Huang M.-D."/>
            <person name="Li C.-Y."/>
            <person name="Huang L."/>
            <person name="Wang Z.-W."/>
            <person name="Zhao X."/>
            <person name="Zhong W.-Y."/>
            <person name="Peng D.-H."/>
            <person name="Ahmad S."/>
            <person name="Lan S."/>
            <person name="Zhang J.-S."/>
            <person name="Tsai W.-C."/>
            <person name="Van De Peer Y."/>
            <person name="Liu Z.-J."/>
        </authorList>
    </citation>
    <scope>NUCLEOTIDE SEQUENCE</scope>
    <source>
        <strain evidence="2">SCP</strain>
        <tissue evidence="2">Leaves</tissue>
    </source>
</reference>
<evidence type="ECO:0000313" key="2">
    <source>
        <dbReference type="EMBL" id="KAK1264434.1"/>
    </source>
</evidence>
<comment type="caution">
    <text evidence="2">The sequence shown here is derived from an EMBL/GenBank/DDBJ whole genome shotgun (WGS) entry which is preliminary data.</text>
</comment>
<dbReference type="Proteomes" id="UP001179952">
    <property type="component" value="Unassembled WGS sequence"/>
</dbReference>
<name>A0AAV9AJB1_ACOGR</name>
<evidence type="ECO:0000256" key="1">
    <source>
        <dbReference type="SAM" id="MobiDB-lite"/>
    </source>
</evidence>
<keyword evidence="3" id="KW-1185">Reference proteome</keyword>
<reference evidence="2" key="1">
    <citation type="journal article" date="2023" name="Nat. Commun.">
        <title>Diploid and tetraploid genomes of Acorus and the evolution of monocots.</title>
        <authorList>
            <person name="Ma L."/>
            <person name="Liu K.W."/>
            <person name="Li Z."/>
            <person name="Hsiao Y.Y."/>
            <person name="Qi Y."/>
            <person name="Fu T."/>
            <person name="Tang G.D."/>
            <person name="Zhang D."/>
            <person name="Sun W.H."/>
            <person name="Liu D.K."/>
            <person name="Li Y."/>
            <person name="Chen G.Z."/>
            <person name="Liu X.D."/>
            <person name="Liao X.Y."/>
            <person name="Jiang Y.T."/>
            <person name="Yu X."/>
            <person name="Hao Y."/>
            <person name="Huang J."/>
            <person name="Zhao X.W."/>
            <person name="Ke S."/>
            <person name="Chen Y.Y."/>
            <person name="Wu W.L."/>
            <person name="Hsu J.L."/>
            <person name="Lin Y.F."/>
            <person name="Huang M.D."/>
            <person name="Li C.Y."/>
            <person name="Huang L."/>
            <person name="Wang Z.W."/>
            <person name="Zhao X."/>
            <person name="Zhong W.Y."/>
            <person name="Peng D.H."/>
            <person name="Ahmad S."/>
            <person name="Lan S."/>
            <person name="Zhang J.S."/>
            <person name="Tsai W.C."/>
            <person name="Van de Peer Y."/>
            <person name="Liu Z.J."/>
        </authorList>
    </citation>
    <scope>NUCLEOTIDE SEQUENCE</scope>
    <source>
        <strain evidence="2">SCP</strain>
    </source>
</reference>
<gene>
    <name evidence="2" type="ORF">QJS04_geneDACA016135</name>
</gene>
<dbReference type="AlphaFoldDB" id="A0AAV9AJB1"/>
<feature type="region of interest" description="Disordered" evidence="1">
    <location>
        <begin position="1"/>
        <end position="21"/>
    </location>
</feature>
<dbReference type="EMBL" id="JAUJYN010000008">
    <property type="protein sequence ID" value="KAK1264434.1"/>
    <property type="molecule type" value="Genomic_DNA"/>
</dbReference>
<protein>
    <submittedName>
        <fullName evidence="2">Uncharacterized protein</fullName>
    </submittedName>
</protein>